<feature type="domain" description="NADH:quinone oxidoreductase/Mrp antiporter transmembrane" evidence="8">
    <location>
        <begin position="130"/>
        <end position="430"/>
    </location>
</feature>
<feature type="transmembrane region" description="Helical" evidence="7">
    <location>
        <begin position="114"/>
        <end position="130"/>
    </location>
</feature>
<dbReference type="GO" id="GO:0015990">
    <property type="term" value="P:electron transport coupled proton transport"/>
    <property type="evidence" value="ECO:0007669"/>
    <property type="project" value="TreeGrafter"/>
</dbReference>
<dbReference type="EMBL" id="MSTI01000062">
    <property type="protein sequence ID" value="OLV18667.1"/>
    <property type="molecule type" value="Genomic_DNA"/>
</dbReference>
<evidence type="ECO:0000313" key="10">
    <source>
        <dbReference type="EMBL" id="OLV18667.1"/>
    </source>
</evidence>
<evidence type="ECO:0000256" key="7">
    <source>
        <dbReference type="SAM" id="Phobius"/>
    </source>
</evidence>
<feature type="transmembrane region" description="Helical" evidence="7">
    <location>
        <begin position="206"/>
        <end position="230"/>
    </location>
</feature>
<evidence type="ECO:0000259" key="8">
    <source>
        <dbReference type="Pfam" id="PF00361"/>
    </source>
</evidence>
<feature type="transmembrane region" description="Helical" evidence="7">
    <location>
        <begin position="464"/>
        <end position="490"/>
    </location>
</feature>
<dbReference type="GO" id="GO:0048039">
    <property type="term" value="F:ubiquinone binding"/>
    <property type="evidence" value="ECO:0007669"/>
    <property type="project" value="TreeGrafter"/>
</dbReference>
<dbReference type="OrthoDB" id="9807568at2"/>
<feature type="transmembrane region" description="Helical" evidence="7">
    <location>
        <begin position="79"/>
        <end position="102"/>
    </location>
</feature>
<evidence type="ECO:0000256" key="3">
    <source>
        <dbReference type="ARBA" id="ARBA00022692"/>
    </source>
</evidence>
<dbReference type="PANTHER" id="PTHR43507">
    <property type="entry name" value="NADH-UBIQUINONE OXIDOREDUCTASE CHAIN 4"/>
    <property type="match status" value="1"/>
</dbReference>
<comment type="similarity">
    <text evidence="2">Belongs to the complex I subunit 4 family.</text>
</comment>
<feature type="transmembrane region" description="Helical" evidence="7">
    <location>
        <begin position="136"/>
        <end position="154"/>
    </location>
</feature>
<keyword evidence="3 6" id="KW-0812">Transmembrane</keyword>
<dbReference type="GO" id="GO:0016020">
    <property type="term" value="C:membrane"/>
    <property type="evidence" value="ECO:0007669"/>
    <property type="project" value="UniProtKB-SubCell"/>
</dbReference>
<comment type="subcellular location">
    <subcellularLocation>
        <location evidence="1">Endomembrane system</location>
        <topology evidence="1">Multi-pass membrane protein</topology>
    </subcellularLocation>
    <subcellularLocation>
        <location evidence="6">Membrane</location>
        <topology evidence="6">Multi-pass membrane protein</topology>
    </subcellularLocation>
</comment>
<feature type="transmembrane region" description="Helical" evidence="7">
    <location>
        <begin position="251"/>
        <end position="271"/>
    </location>
</feature>
<organism evidence="10 11">
    <name type="scientific">Deinococcus marmoris</name>
    <dbReference type="NCBI Taxonomy" id="249408"/>
    <lineage>
        <taxon>Bacteria</taxon>
        <taxon>Thermotogati</taxon>
        <taxon>Deinococcota</taxon>
        <taxon>Deinococci</taxon>
        <taxon>Deinococcales</taxon>
        <taxon>Deinococcaceae</taxon>
        <taxon>Deinococcus</taxon>
    </lineage>
</organism>
<feature type="transmembrane region" description="Helical" evidence="7">
    <location>
        <begin position="166"/>
        <end position="186"/>
    </location>
</feature>
<evidence type="ECO:0000313" key="9">
    <source>
        <dbReference type="EMBL" id="OLV17272.1"/>
    </source>
</evidence>
<keyword evidence="11" id="KW-1185">Reference proteome</keyword>
<name>A0A1U7P0G6_9DEIO</name>
<feature type="transmembrane region" description="Helical" evidence="7">
    <location>
        <begin position="340"/>
        <end position="365"/>
    </location>
</feature>
<evidence type="ECO:0000256" key="2">
    <source>
        <dbReference type="ARBA" id="ARBA00009025"/>
    </source>
</evidence>
<feature type="transmembrane region" description="Helical" evidence="7">
    <location>
        <begin position="283"/>
        <end position="302"/>
    </location>
</feature>
<proteinExistence type="inferred from homology"/>
<gene>
    <name evidence="10" type="ORF">BOO71_0005041</name>
    <name evidence="9" type="ORF">BOO71_0009430</name>
</gene>
<dbReference type="InterPro" id="IPR010227">
    <property type="entry name" value="NADH_Q_OxRdtase_chainM/4"/>
</dbReference>
<evidence type="ECO:0000256" key="4">
    <source>
        <dbReference type="ARBA" id="ARBA00022989"/>
    </source>
</evidence>
<dbReference type="InterPro" id="IPR003918">
    <property type="entry name" value="NADH_UbQ_OxRdtase"/>
</dbReference>
<protein>
    <submittedName>
        <fullName evidence="10">NADH-ubiquinone oxidoreductase chain M</fullName>
    </submittedName>
</protein>
<evidence type="ECO:0000313" key="11">
    <source>
        <dbReference type="Proteomes" id="UP000186607"/>
    </source>
</evidence>
<dbReference type="Pfam" id="PF00361">
    <property type="entry name" value="Proton_antipo_M"/>
    <property type="match status" value="1"/>
</dbReference>
<dbReference type="EMBL" id="MSTI01000107">
    <property type="protein sequence ID" value="OLV17272.1"/>
    <property type="molecule type" value="Genomic_DNA"/>
</dbReference>
<reference evidence="10 11" key="1">
    <citation type="submission" date="2017-01" db="EMBL/GenBank/DDBJ databases">
        <title>Genome Analysis of Deinococcus marmoris KOPRI26562.</title>
        <authorList>
            <person name="Kim J.H."/>
            <person name="Oh H.-M."/>
        </authorList>
    </citation>
    <scope>NUCLEOTIDE SEQUENCE [LARGE SCALE GENOMIC DNA]</scope>
    <source>
        <strain evidence="10 11">KOPRI26562</strain>
    </source>
</reference>
<keyword evidence="5 7" id="KW-0472">Membrane</keyword>
<comment type="caution">
    <text evidence="10">The sequence shown here is derived from an EMBL/GenBank/DDBJ whole genome shotgun (WGS) entry which is preliminary data.</text>
</comment>
<dbReference type="STRING" id="249408.BOO71_0005041"/>
<evidence type="ECO:0000256" key="5">
    <source>
        <dbReference type="ARBA" id="ARBA00023136"/>
    </source>
</evidence>
<dbReference type="GO" id="GO:0003954">
    <property type="term" value="F:NADH dehydrogenase activity"/>
    <property type="evidence" value="ECO:0007669"/>
    <property type="project" value="TreeGrafter"/>
</dbReference>
<dbReference type="PANTHER" id="PTHR43507:SF1">
    <property type="entry name" value="NADH-UBIQUINONE OXIDOREDUCTASE CHAIN 4"/>
    <property type="match status" value="1"/>
</dbReference>
<dbReference type="Proteomes" id="UP000186607">
    <property type="component" value="Unassembled WGS sequence"/>
</dbReference>
<dbReference type="GO" id="GO:0008137">
    <property type="term" value="F:NADH dehydrogenase (ubiquinone) activity"/>
    <property type="evidence" value="ECO:0007669"/>
    <property type="project" value="InterPro"/>
</dbReference>
<evidence type="ECO:0000256" key="1">
    <source>
        <dbReference type="ARBA" id="ARBA00004127"/>
    </source>
</evidence>
<sequence>MVNLIIFLPLLTGLLILALPASRPALLRWTALGGSGLTLLGSLWLWLGFDRSGLGGAAGGVQSRTLLDWIPSIGASYDVGLSGLGLAMIVLTALLMLLVMVYVLPQRERVKEHAFLFLLMGTGLLGLFAAQDLLLFYLFFEVALVPMYFIVGIWGGEGRRYAAMKFFLYTRAGSLAMLLSFLALYLGTPGTNGAAHSFSITAVAAAQPYAGTPAAFWVMLGLLLGFGVKLPTFPLHNWLPDAHVEAPTEGSVMLAGAQLKMGAFGLLYILLPLMPDTVRQYGWLLAALGVISMVYGALAALAQRDLKRLIAYTSINHMGYVMLAAGLWGLTNSPAVRELVLGGAAFQMVSHGLLTGGMFFLVGILGHRAGTRNIDAFGGLMALPRFAGLLALLAFGSLGLPALSGFVAEFQVIGGAVGVNVWWAVLAVIGLLVSTGLYLRVLAGVLMGQKPDGLDIQDLNGRELWAIVPLAALSLLLGIFPSLLLGVVAATDAVTGATGR</sequence>
<dbReference type="PRINTS" id="PR01437">
    <property type="entry name" value="NUOXDRDTASE4"/>
</dbReference>
<feature type="transmembrane region" description="Helical" evidence="7">
    <location>
        <begin position="420"/>
        <end position="443"/>
    </location>
</feature>
<dbReference type="AlphaFoldDB" id="A0A1U7P0G6"/>
<accession>A0A1U7P0G6</accession>
<dbReference type="GO" id="GO:0012505">
    <property type="term" value="C:endomembrane system"/>
    <property type="evidence" value="ECO:0007669"/>
    <property type="project" value="UniProtKB-SubCell"/>
</dbReference>
<evidence type="ECO:0000256" key="6">
    <source>
        <dbReference type="RuleBase" id="RU000320"/>
    </source>
</evidence>
<keyword evidence="4 7" id="KW-1133">Transmembrane helix</keyword>
<feature type="transmembrane region" description="Helical" evidence="7">
    <location>
        <begin position="309"/>
        <end position="328"/>
    </location>
</feature>
<dbReference type="NCBIfam" id="TIGR01972">
    <property type="entry name" value="NDH_I_M"/>
    <property type="match status" value="1"/>
</dbReference>
<dbReference type="GO" id="GO:0042773">
    <property type="term" value="P:ATP synthesis coupled electron transport"/>
    <property type="evidence" value="ECO:0007669"/>
    <property type="project" value="InterPro"/>
</dbReference>
<feature type="transmembrane region" description="Helical" evidence="7">
    <location>
        <begin position="386"/>
        <end position="408"/>
    </location>
</feature>
<keyword evidence="10" id="KW-0830">Ubiquinone</keyword>
<dbReference type="RefSeq" id="WP_075831545.1">
    <property type="nucleotide sequence ID" value="NZ_MSTI01000062.1"/>
</dbReference>
<dbReference type="InterPro" id="IPR001750">
    <property type="entry name" value="ND/Mrp_TM"/>
</dbReference>